<accession>A0AAV7ILT8</accession>
<protein>
    <submittedName>
        <fullName evidence="4">Uncharacterized protein</fullName>
    </submittedName>
</protein>
<dbReference type="Gene3D" id="1.20.1250.20">
    <property type="entry name" value="MFS general substrate transporter like domains"/>
    <property type="match status" value="1"/>
</dbReference>
<evidence type="ECO:0000256" key="3">
    <source>
        <dbReference type="SAM" id="Phobius"/>
    </source>
</evidence>
<comment type="caution">
    <text evidence="4">The sequence shown here is derived from an EMBL/GenBank/DDBJ whole genome shotgun (WGS) entry which is preliminary data.</text>
</comment>
<dbReference type="InterPro" id="IPR002666">
    <property type="entry name" value="Folate_carrier"/>
</dbReference>
<feature type="transmembrane region" description="Helical" evidence="3">
    <location>
        <begin position="72"/>
        <end position="90"/>
    </location>
</feature>
<dbReference type="InterPro" id="IPR036259">
    <property type="entry name" value="MFS_trans_sf"/>
</dbReference>
<feature type="transmembrane region" description="Helical" evidence="3">
    <location>
        <begin position="139"/>
        <end position="158"/>
    </location>
</feature>
<dbReference type="NCBIfam" id="TIGR00806">
    <property type="entry name" value="rfc"/>
    <property type="match status" value="1"/>
</dbReference>
<dbReference type="GO" id="GO:0005886">
    <property type="term" value="C:plasma membrane"/>
    <property type="evidence" value="ECO:0007669"/>
    <property type="project" value="UniProtKB-UniRule"/>
</dbReference>
<feature type="transmembrane region" description="Helical" evidence="3">
    <location>
        <begin position="245"/>
        <end position="265"/>
    </location>
</feature>
<evidence type="ECO:0000256" key="2">
    <source>
        <dbReference type="PIRNR" id="PIRNR028739"/>
    </source>
</evidence>
<dbReference type="Pfam" id="PF01770">
    <property type="entry name" value="Folate_carrier"/>
    <property type="match status" value="1"/>
</dbReference>
<feature type="transmembrane region" description="Helical" evidence="3">
    <location>
        <begin position="164"/>
        <end position="184"/>
    </location>
</feature>
<dbReference type="PANTHER" id="PTHR10686:SF18">
    <property type="entry name" value="IP11787P-RELATED"/>
    <property type="match status" value="1"/>
</dbReference>
<evidence type="ECO:0000313" key="4">
    <source>
        <dbReference type="EMBL" id="KAH0553931.1"/>
    </source>
</evidence>
<keyword evidence="5" id="KW-1185">Reference proteome</keyword>
<dbReference type="PIRSF" id="PIRSF028739">
    <property type="entry name" value="Folate_carrier"/>
    <property type="match status" value="1"/>
</dbReference>
<organism evidence="4 5">
    <name type="scientific">Cotesia glomerata</name>
    <name type="common">Lepidopteran parasitic wasp</name>
    <name type="synonym">Apanteles glomeratus</name>
    <dbReference type="NCBI Taxonomy" id="32391"/>
    <lineage>
        <taxon>Eukaryota</taxon>
        <taxon>Metazoa</taxon>
        <taxon>Ecdysozoa</taxon>
        <taxon>Arthropoda</taxon>
        <taxon>Hexapoda</taxon>
        <taxon>Insecta</taxon>
        <taxon>Pterygota</taxon>
        <taxon>Neoptera</taxon>
        <taxon>Endopterygota</taxon>
        <taxon>Hymenoptera</taxon>
        <taxon>Apocrita</taxon>
        <taxon>Ichneumonoidea</taxon>
        <taxon>Braconidae</taxon>
        <taxon>Microgastrinae</taxon>
        <taxon>Cotesia</taxon>
    </lineage>
</organism>
<dbReference type="PANTHER" id="PTHR10686">
    <property type="entry name" value="FOLATE TRANSPORTER"/>
    <property type="match status" value="1"/>
</dbReference>
<feature type="transmembrane region" description="Helical" evidence="3">
    <location>
        <begin position="46"/>
        <end position="65"/>
    </location>
</feature>
<feature type="transmembrane region" description="Helical" evidence="3">
    <location>
        <begin position="310"/>
        <end position="330"/>
    </location>
</feature>
<gene>
    <name evidence="4" type="ORF">KQX54_005943</name>
</gene>
<keyword evidence="2 3" id="KW-0472">Membrane</keyword>
<evidence type="ECO:0000256" key="1">
    <source>
        <dbReference type="ARBA" id="ARBA00005773"/>
    </source>
</evidence>
<sequence>MHWIRISQILCIFGFLKEFRPNEPFIFEYLTHPPKNFTSTQVTEEIYPIGTYSNFATLIIVFLLTDFLRYKPVIILCGLSGIITFIGLILGDSIPALVFVEIFYGFYISAEVAYYTYIYAKVDKEHYQAVSSYTRSALLLGRFITGVIGQIIIIYGWLDYHQLNYLTVIGQVLATIWSLFLPSVGQSFYFHRKELIVDSDAGSSQRINDDNAYKKLSFYSKVKRAYYLLWKDFVKAFTNLYIIKWSLWWTLASCGYLQVLVYAQSIWQTSIKKNETIYNGAVEALYTIIGGITVYGVGKLKLNWALLGDVILSIFSFIMAVLLFVTSWSYNILLQYAVYIAFGVIYHSLVTVASFEVASRISEDSFGLIFGINVFLGLTFQSLLTYIVTSGNVKKFHIRTQFTIYAGYFAALALIFALISVFTIIKAYKKKKKVSIVD</sequence>
<keyword evidence="2" id="KW-0813">Transport</keyword>
<reference evidence="4 5" key="1">
    <citation type="journal article" date="2021" name="J. Hered.">
        <title>A chromosome-level genome assembly of the parasitoid wasp, Cotesia glomerata (Hymenoptera: Braconidae).</title>
        <authorList>
            <person name="Pinto B.J."/>
            <person name="Weis J.J."/>
            <person name="Gamble T."/>
            <person name="Ode P.J."/>
            <person name="Paul R."/>
            <person name="Zaspel J.M."/>
        </authorList>
    </citation>
    <scope>NUCLEOTIDE SEQUENCE [LARGE SCALE GENOMIC DNA]</scope>
    <source>
        <strain evidence="4">CgM1</strain>
    </source>
</reference>
<feature type="transmembrane region" description="Helical" evidence="3">
    <location>
        <begin position="96"/>
        <end position="118"/>
    </location>
</feature>
<dbReference type="GO" id="GO:0090482">
    <property type="term" value="F:vitamin transmembrane transporter activity"/>
    <property type="evidence" value="ECO:0007669"/>
    <property type="project" value="InterPro"/>
</dbReference>
<keyword evidence="3" id="KW-1133">Transmembrane helix</keyword>
<dbReference type="AlphaFoldDB" id="A0AAV7ILT8"/>
<feature type="transmembrane region" description="Helical" evidence="3">
    <location>
        <begin position="367"/>
        <end position="388"/>
    </location>
</feature>
<dbReference type="Proteomes" id="UP000826195">
    <property type="component" value="Unassembled WGS sequence"/>
</dbReference>
<feature type="transmembrane region" description="Helical" evidence="3">
    <location>
        <begin position="277"/>
        <end position="298"/>
    </location>
</feature>
<evidence type="ECO:0000313" key="5">
    <source>
        <dbReference type="Proteomes" id="UP000826195"/>
    </source>
</evidence>
<feature type="transmembrane region" description="Helical" evidence="3">
    <location>
        <begin position="336"/>
        <end position="355"/>
    </location>
</feature>
<comment type="similarity">
    <text evidence="1 2">Belongs to the reduced folate carrier (RFC) transporter (TC 2.A.48) family.</text>
</comment>
<dbReference type="SUPFAM" id="SSF103473">
    <property type="entry name" value="MFS general substrate transporter"/>
    <property type="match status" value="1"/>
</dbReference>
<dbReference type="EMBL" id="JAHXZJ010001119">
    <property type="protein sequence ID" value="KAH0553931.1"/>
    <property type="molecule type" value="Genomic_DNA"/>
</dbReference>
<comment type="subcellular location">
    <subcellularLocation>
        <location evidence="2">Membrane</location>
        <topology evidence="2">Multi-pass membrane protein</topology>
    </subcellularLocation>
</comment>
<name>A0AAV7ILT8_COTGL</name>
<keyword evidence="3" id="KW-0812">Transmembrane</keyword>
<proteinExistence type="inferred from homology"/>
<feature type="transmembrane region" description="Helical" evidence="3">
    <location>
        <begin position="408"/>
        <end position="428"/>
    </location>
</feature>